<evidence type="ECO:0000259" key="8">
    <source>
        <dbReference type="Pfam" id="PF17768"/>
    </source>
</evidence>
<dbReference type="InterPro" id="IPR001667">
    <property type="entry name" value="DDH_dom"/>
</dbReference>
<feature type="domain" description="RecJ OB" evidence="8">
    <location>
        <begin position="455"/>
        <end position="561"/>
    </location>
</feature>
<evidence type="ECO:0000256" key="2">
    <source>
        <dbReference type="ARBA" id="ARBA00019841"/>
    </source>
</evidence>
<dbReference type="InterPro" id="IPR038763">
    <property type="entry name" value="DHH_sf"/>
</dbReference>
<dbReference type="Pfam" id="PF01368">
    <property type="entry name" value="DHH"/>
    <property type="match status" value="1"/>
</dbReference>
<proteinExistence type="inferred from homology"/>
<dbReference type="Pfam" id="PF17768">
    <property type="entry name" value="RecJ_OB"/>
    <property type="match status" value="1"/>
</dbReference>
<evidence type="ECO:0000256" key="1">
    <source>
        <dbReference type="ARBA" id="ARBA00005915"/>
    </source>
</evidence>
<dbReference type="PATRIC" id="fig|1618572.3.peg.447"/>
<dbReference type="PANTHER" id="PTHR30255">
    <property type="entry name" value="SINGLE-STRANDED-DNA-SPECIFIC EXONUCLEASE RECJ"/>
    <property type="match status" value="1"/>
</dbReference>
<comment type="caution">
    <text evidence="9">The sequence shown here is derived from an EMBL/GenBank/DDBJ whole genome shotgun (WGS) entry which is preliminary data.</text>
</comment>
<dbReference type="AlphaFoldDB" id="A0A0G0LVG3"/>
<dbReference type="PANTHER" id="PTHR30255:SF2">
    <property type="entry name" value="SINGLE-STRANDED-DNA-SPECIFIC EXONUCLEASE RECJ"/>
    <property type="match status" value="1"/>
</dbReference>
<name>A0A0G0LVG3_9BACT</name>
<evidence type="ECO:0000259" key="6">
    <source>
        <dbReference type="Pfam" id="PF01368"/>
    </source>
</evidence>
<dbReference type="Pfam" id="PF02272">
    <property type="entry name" value="DHHA1"/>
    <property type="match status" value="1"/>
</dbReference>
<dbReference type="SUPFAM" id="SSF64182">
    <property type="entry name" value="DHH phosphoesterases"/>
    <property type="match status" value="1"/>
</dbReference>
<comment type="similarity">
    <text evidence="1">Belongs to the RecJ family.</text>
</comment>
<feature type="domain" description="DDH" evidence="6">
    <location>
        <begin position="79"/>
        <end position="224"/>
    </location>
</feature>
<evidence type="ECO:0000256" key="5">
    <source>
        <dbReference type="ARBA" id="ARBA00022839"/>
    </source>
</evidence>
<keyword evidence="4" id="KW-0378">Hydrolase</keyword>
<dbReference type="InterPro" id="IPR041122">
    <property type="entry name" value="RecJ_OB"/>
</dbReference>
<dbReference type="Proteomes" id="UP000034774">
    <property type="component" value="Unassembled WGS sequence"/>
</dbReference>
<dbReference type="Gene3D" id="3.10.310.30">
    <property type="match status" value="1"/>
</dbReference>
<reference evidence="9 10" key="1">
    <citation type="journal article" date="2015" name="Nature">
        <title>rRNA introns, odd ribosomes, and small enigmatic genomes across a large radiation of phyla.</title>
        <authorList>
            <person name="Brown C.T."/>
            <person name="Hug L.A."/>
            <person name="Thomas B.C."/>
            <person name="Sharon I."/>
            <person name="Castelle C.J."/>
            <person name="Singh A."/>
            <person name="Wilkins M.J."/>
            <person name="Williams K.H."/>
            <person name="Banfield J.F."/>
        </authorList>
    </citation>
    <scope>NUCLEOTIDE SEQUENCE [LARGE SCALE GENOMIC DNA]</scope>
</reference>
<evidence type="ECO:0000256" key="4">
    <source>
        <dbReference type="ARBA" id="ARBA00022801"/>
    </source>
</evidence>
<dbReference type="GO" id="GO:0003676">
    <property type="term" value="F:nucleic acid binding"/>
    <property type="evidence" value="ECO:0007669"/>
    <property type="project" value="InterPro"/>
</dbReference>
<dbReference type="InterPro" id="IPR003156">
    <property type="entry name" value="DHHA1_dom"/>
</dbReference>
<evidence type="ECO:0000256" key="3">
    <source>
        <dbReference type="ARBA" id="ARBA00022722"/>
    </source>
</evidence>
<evidence type="ECO:0000259" key="7">
    <source>
        <dbReference type="Pfam" id="PF02272"/>
    </source>
</evidence>
<keyword evidence="5 9" id="KW-0269">Exonuclease</keyword>
<dbReference type="InterPro" id="IPR051673">
    <property type="entry name" value="SSDNA_exonuclease_RecJ"/>
</dbReference>
<dbReference type="EMBL" id="LBVU01000003">
    <property type="protein sequence ID" value="KKQ92000.1"/>
    <property type="molecule type" value="Genomic_DNA"/>
</dbReference>
<dbReference type="GO" id="GO:0006310">
    <property type="term" value="P:DNA recombination"/>
    <property type="evidence" value="ECO:0007669"/>
    <property type="project" value="InterPro"/>
</dbReference>
<protein>
    <recommendedName>
        <fullName evidence="2">Single-stranded-DNA-specific exonuclease RecJ</fullName>
    </recommendedName>
</protein>
<sequence>MISKKWEILHKDPKDIKTIKDITNILLKNRGIKTEKQKMEFFEPIDPMKISLKSLGISESEVKKAIGRIKKAKKNDEHVIVYGDYDADGITGTATMWETLHALGIFVLPHIPERFSEGYGLNLESVARLKKEDPKLKLIITVDHGITAGKKVDEVGKMGIDMIISDHHQQGKEKTKPLALIYTTQIGGSALAWFFAREVLKKVGPFAEGSDLIKEKLQLAAIGTVADQLPLVGPNRSIVKYGLEELKNTKRPGLLALFDEAGLTGSDPVKRVGTYEVGFMIAPRINSMGRLKHGLESLRLLCTKDKFKAMEIAGNIGRTNFDRQKMVDQIMATTLSEMKIESKGFTNEIIIIAGESYHEGVIGLAAAKLVEEFYRPAIVLSIKEGVAKASARSISGFNIIEAIRKFEDLYIEGGGHPMAAGFSIKTENIPEFSRRLNKLAKGTLTEELLQRRLKIDLELDFEKINPELVEWVKKFEPSGLGNPSPVFVSKDVEIISVKAVGRDAKHLKLKLRQNEHIFDSIFFGGGEMYSKLSTKAKLDVVYRLEENVWNGLVSLQLQIRDIKVDLH</sequence>
<dbReference type="GO" id="GO:0006281">
    <property type="term" value="P:DNA repair"/>
    <property type="evidence" value="ECO:0007669"/>
    <property type="project" value="InterPro"/>
</dbReference>
<keyword evidence="3" id="KW-0540">Nuclease</keyword>
<dbReference type="NCBIfam" id="TIGR00644">
    <property type="entry name" value="recJ"/>
    <property type="match status" value="1"/>
</dbReference>
<dbReference type="Gene3D" id="3.90.1640.30">
    <property type="match status" value="1"/>
</dbReference>
<dbReference type="GO" id="GO:0008409">
    <property type="term" value="F:5'-3' exonuclease activity"/>
    <property type="evidence" value="ECO:0007669"/>
    <property type="project" value="InterPro"/>
</dbReference>
<evidence type="ECO:0000313" key="10">
    <source>
        <dbReference type="Proteomes" id="UP000034774"/>
    </source>
</evidence>
<feature type="domain" description="DHHA1" evidence="7">
    <location>
        <begin position="351"/>
        <end position="441"/>
    </location>
</feature>
<dbReference type="STRING" id="1618572.UT17_C0003G0023"/>
<dbReference type="InterPro" id="IPR004610">
    <property type="entry name" value="RecJ"/>
</dbReference>
<gene>
    <name evidence="9" type="ORF">UT17_C0003G0023</name>
</gene>
<accession>A0A0G0LVG3</accession>
<evidence type="ECO:0000313" key="9">
    <source>
        <dbReference type="EMBL" id="KKQ92000.1"/>
    </source>
</evidence>
<organism evidence="9 10">
    <name type="scientific">Candidatus Woesebacteria bacterium GW2011_GWB1_39_10</name>
    <dbReference type="NCBI Taxonomy" id="1618572"/>
    <lineage>
        <taxon>Bacteria</taxon>
        <taxon>Candidatus Woeseibacteriota</taxon>
    </lineage>
</organism>